<dbReference type="eggNOG" id="COG1214">
    <property type="taxonomic scope" value="Bacteria"/>
</dbReference>
<dbReference type="HOGENOM" id="CLU_064886_2_1_6"/>
<dbReference type="STRING" id="565045.NOR51B_2921"/>
<keyword evidence="5" id="KW-0378">Hydrolase</keyword>
<evidence type="ECO:0000313" key="6">
    <source>
        <dbReference type="Proteomes" id="UP000004699"/>
    </source>
</evidence>
<evidence type="ECO:0000256" key="2">
    <source>
        <dbReference type="ARBA" id="ARBA00019012"/>
    </source>
</evidence>
<dbReference type="Gene3D" id="3.30.420.40">
    <property type="match status" value="1"/>
</dbReference>
<reference evidence="6" key="1">
    <citation type="journal article" date="2013" name="BMC Microbiol.">
        <title>Taxonomy and evolution of bacteriochlorophyll a-containing members of the OM60/NOR5 clade of marine gammaproteobacteria: description of Luminiphilus syltensis gen. nov., sp. nov., reclassification of Haliea rubra as Pseudohaliea rubra gen. nov., comb. nov., and emendation of Chromatocurvus halotolerans.</title>
        <authorList>
            <person name="Spring S."/>
            <person name="Riedel T."/>
            <person name="Sproer C."/>
            <person name="Yan S."/>
            <person name="Harder J."/>
            <person name="Fuchs B.M."/>
        </authorList>
    </citation>
    <scope>NUCLEOTIDE SEQUENCE [LARGE SCALE GENOMIC DNA]</scope>
    <source>
        <strain evidence="6">NOR51-B</strain>
    </source>
</reference>
<accession>B8KRH8</accession>
<dbReference type="InterPro" id="IPR000905">
    <property type="entry name" value="Gcp-like_dom"/>
</dbReference>
<dbReference type="NCBIfam" id="TIGR03725">
    <property type="entry name" value="T6A_YeaZ"/>
    <property type="match status" value="1"/>
</dbReference>
<name>B8KRH8_9GAMM</name>
<dbReference type="Proteomes" id="UP000004699">
    <property type="component" value="Unassembled WGS sequence"/>
</dbReference>
<dbReference type="InterPro" id="IPR043129">
    <property type="entry name" value="ATPase_NBD"/>
</dbReference>
<feature type="domain" description="Gcp-like" evidence="4">
    <location>
        <begin position="1"/>
        <end position="82"/>
    </location>
</feature>
<gene>
    <name evidence="5" type="ORF">NOR51B_2921</name>
</gene>
<dbReference type="GO" id="GO:0006508">
    <property type="term" value="P:proteolysis"/>
    <property type="evidence" value="ECO:0007669"/>
    <property type="project" value="UniProtKB-KW"/>
</dbReference>
<dbReference type="SUPFAM" id="SSF53067">
    <property type="entry name" value="Actin-like ATPase domain"/>
    <property type="match status" value="1"/>
</dbReference>
<dbReference type="EMBL" id="DS999411">
    <property type="protein sequence ID" value="EED36968.1"/>
    <property type="molecule type" value="Genomic_DNA"/>
</dbReference>
<dbReference type="Pfam" id="PF00814">
    <property type="entry name" value="TsaD"/>
    <property type="match status" value="1"/>
</dbReference>
<keyword evidence="6" id="KW-1185">Reference proteome</keyword>
<sequence>MDVIACGIGPGSFTGLRIAVSVAQGLAWSREIPLQPFCSLEAQLRAAVAADLVPTSGRVLSTLDAQIGQLYWRWFEYGESHFSPMGPPQLSAADAVSFPNEPTAIIGNGIHLLDVLVGFSDIPRVGEVELCTAPMARHLAQSPESTMTLKAGDLMPRYVQDTVGWKKLTEQGSRD</sequence>
<keyword evidence="5" id="KW-0645">Protease</keyword>
<protein>
    <recommendedName>
        <fullName evidence="2">tRNA threonylcarbamoyladenosine biosynthesis protein TsaB</fullName>
    </recommendedName>
    <alternativeName>
        <fullName evidence="3">t(6)A37 threonylcarbamoyladenosine biosynthesis protein TsaB</fullName>
    </alternativeName>
</protein>
<dbReference type="InterPro" id="IPR022496">
    <property type="entry name" value="T6A_TsaB"/>
</dbReference>
<evidence type="ECO:0000256" key="3">
    <source>
        <dbReference type="ARBA" id="ARBA00032446"/>
    </source>
</evidence>
<dbReference type="AlphaFoldDB" id="B8KRH8"/>
<dbReference type="GO" id="GO:0002949">
    <property type="term" value="P:tRNA threonylcarbamoyladenosine modification"/>
    <property type="evidence" value="ECO:0007669"/>
    <property type="project" value="InterPro"/>
</dbReference>
<dbReference type="GO" id="GO:0008233">
    <property type="term" value="F:peptidase activity"/>
    <property type="evidence" value="ECO:0007669"/>
    <property type="project" value="UniProtKB-KW"/>
</dbReference>
<comment type="similarity">
    <text evidence="1">Belongs to the KAE1 / TsaD family. TsaB subfamily.</text>
</comment>
<evidence type="ECO:0000313" key="5">
    <source>
        <dbReference type="EMBL" id="EED36968.1"/>
    </source>
</evidence>
<proteinExistence type="inferred from homology"/>
<evidence type="ECO:0000259" key="4">
    <source>
        <dbReference type="Pfam" id="PF00814"/>
    </source>
</evidence>
<organism evidence="5 6">
    <name type="scientific">Luminiphilus syltensis NOR5-1B</name>
    <dbReference type="NCBI Taxonomy" id="565045"/>
    <lineage>
        <taxon>Bacteria</taxon>
        <taxon>Pseudomonadati</taxon>
        <taxon>Pseudomonadota</taxon>
        <taxon>Gammaproteobacteria</taxon>
        <taxon>Cellvibrionales</taxon>
        <taxon>Halieaceae</taxon>
        <taxon>Luminiphilus</taxon>
    </lineage>
</organism>
<evidence type="ECO:0000256" key="1">
    <source>
        <dbReference type="ARBA" id="ARBA00010493"/>
    </source>
</evidence>